<keyword evidence="1 3" id="KW-0479">Metal-binding</keyword>
<feature type="region of interest" description="Disordered" evidence="4">
    <location>
        <begin position="1"/>
        <end position="34"/>
    </location>
</feature>
<proteinExistence type="predicted"/>
<keyword evidence="3" id="KW-0349">Heme</keyword>
<evidence type="ECO:0000256" key="2">
    <source>
        <dbReference type="ARBA" id="ARBA00023004"/>
    </source>
</evidence>
<dbReference type="AlphaFoldDB" id="A0A1H7BIX3"/>
<dbReference type="PROSITE" id="PS51007">
    <property type="entry name" value="CYTC"/>
    <property type="match status" value="1"/>
</dbReference>
<dbReference type="Proteomes" id="UP000198707">
    <property type="component" value="Unassembled WGS sequence"/>
</dbReference>
<evidence type="ECO:0000256" key="3">
    <source>
        <dbReference type="PROSITE-ProRule" id="PRU00433"/>
    </source>
</evidence>
<keyword evidence="7" id="KW-1185">Reference proteome</keyword>
<dbReference type="GO" id="GO:0046872">
    <property type="term" value="F:metal ion binding"/>
    <property type="evidence" value="ECO:0007669"/>
    <property type="project" value="UniProtKB-KW"/>
</dbReference>
<dbReference type="SUPFAM" id="SSF52540">
    <property type="entry name" value="P-loop containing nucleoside triphosphate hydrolases"/>
    <property type="match status" value="1"/>
</dbReference>
<evidence type="ECO:0000256" key="4">
    <source>
        <dbReference type="SAM" id="MobiDB-lite"/>
    </source>
</evidence>
<protein>
    <submittedName>
        <fullName evidence="6">AAA ATPase domain-containing protein</fullName>
    </submittedName>
</protein>
<dbReference type="InterPro" id="IPR027417">
    <property type="entry name" value="P-loop_NTPase"/>
</dbReference>
<dbReference type="Pfam" id="PF13191">
    <property type="entry name" value="AAA_16"/>
    <property type="match status" value="1"/>
</dbReference>
<dbReference type="GO" id="GO:0009055">
    <property type="term" value="F:electron transfer activity"/>
    <property type="evidence" value="ECO:0007669"/>
    <property type="project" value="InterPro"/>
</dbReference>
<name>A0A1H7BIX3_9ACTN</name>
<sequence>MSSLSARQPDTLRFVDPVRNPYAPGAGQRPPELAGRGRELDVFDIVLERIARGRPERSLMLTGLRGVGKTVLLNTLRSQAINGLWGSGKIEARPDQSLRRPVAAALHMAVRELAPRHRAPDRIDAFLGVLKAFAQRGAPTGRGGAAPKLRDRWQPGIDVPAASGRADSGDIEIDLVELLTDAASVASDVGTGIAIFIDEMQDLGPEDVSALCAACHELSQLGAPLIVVGAGLPHLPAVLSAAKSYSERLFRYQRIDRLDRIAADHALCAPAEREDVEYEAKALDLLYEKSGGYPYFVQAYGKATWDHAPRSPITAADVRVAAPEAEAELAVGFFGSRFERATPAEREYMRAMATLSLVEGEADGGGRDDMDAAVPTAEIARALGRKPASLSPARDALIKKGLIYSGERGTVAFTVPHFGRYLRTQPA</sequence>
<dbReference type="InterPro" id="IPR009056">
    <property type="entry name" value="Cyt_c-like_dom"/>
</dbReference>
<dbReference type="Gene3D" id="3.40.50.300">
    <property type="entry name" value="P-loop containing nucleotide triphosphate hydrolases"/>
    <property type="match status" value="1"/>
</dbReference>
<organism evidence="6 7">
    <name type="scientific">Micromonospora phaseoli</name>
    <dbReference type="NCBI Taxonomy" id="1144548"/>
    <lineage>
        <taxon>Bacteria</taxon>
        <taxon>Bacillati</taxon>
        <taxon>Actinomycetota</taxon>
        <taxon>Actinomycetes</taxon>
        <taxon>Micromonosporales</taxon>
        <taxon>Micromonosporaceae</taxon>
        <taxon>Micromonospora</taxon>
    </lineage>
</organism>
<evidence type="ECO:0000313" key="6">
    <source>
        <dbReference type="EMBL" id="SEJ74170.1"/>
    </source>
</evidence>
<accession>A0A1H7BIX3</accession>
<gene>
    <name evidence="6" type="ORF">SAMN05443287_107106</name>
</gene>
<reference evidence="7" key="1">
    <citation type="submission" date="2016-10" db="EMBL/GenBank/DDBJ databases">
        <authorList>
            <person name="Varghese N."/>
            <person name="Submissions S."/>
        </authorList>
    </citation>
    <scope>NUCLEOTIDE SEQUENCE [LARGE SCALE GENOMIC DNA]</scope>
    <source>
        <strain evidence="7">CGMCC 4.7038</strain>
    </source>
</reference>
<dbReference type="STRING" id="1144548.SAMN05443287_107106"/>
<evidence type="ECO:0000259" key="5">
    <source>
        <dbReference type="PROSITE" id="PS51007"/>
    </source>
</evidence>
<dbReference type="InterPro" id="IPR041664">
    <property type="entry name" value="AAA_16"/>
</dbReference>
<dbReference type="GO" id="GO:0020037">
    <property type="term" value="F:heme binding"/>
    <property type="evidence" value="ECO:0007669"/>
    <property type="project" value="InterPro"/>
</dbReference>
<feature type="domain" description="Cytochrome c" evidence="5">
    <location>
        <begin position="187"/>
        <end position="338"/>
    </location>
</feature>
<evidence type="ECO:0000313" key="7">
    <source>
        <dbReference type="Proteomes" id="UP000198707"/>
    </source>
</evidence>
<evidence type="ECO:0000256" key="1">
    <source>
        <dbReference type="ARBA" id="ARBA00022723"/>
    </source>
</evidence>
<dbReference type="EMBL" id="FNYV01000007">
    <property type="protein sequence ID" value="SEJ74170.1"/>
    <property type="molecule type" value="Genomic_DNA"/>
</dbReference>
<keyword evidence="2 3" id="KW-0408">Iron</keyword>